<dbReference type="InterPro" id="IPR025875">
    <property type="entry name" value="Leu-rich_rpt_4"/>
</dbReference>
<comment type="subcellular location">
    <subcellularLocation>
        <location evidence="1">Nucleus</location>
    </subcellularLocation>
</comment>
<feature type="compositionally biased region" description="Acidic residues" evidence="6">
    <location>
        <begin position="35"/>
        <end position="50"/>
    </location>
</feature>
<name>A0A1E3QMC8_9ASCO</name>
<dbReference type="AlphaFoldDB" id="A0A1E3QMC8"/>
<dbReference type="Proteomes" id="UP000094336">
    <property type="component" value="Unassembled WGS sequence"/>
</dbReference>
<evidence type="ECO:0008006" key="9">
    <source>
        <dbReference type="Google" id="ProtNLM"/>
    </source>
</evidence>
<dbReference type="GeneID" id="30150289"/>
<dbReference type="GO" id="GO:0005634">
    <property type="term" value="C:nucleus"/>
    <property type="evidence" value="ECO:0007669"/>
    <property type="project" value="UniProtKB-SubCell"/>
</dbReference>
<reference evidence="8" key="1">
    <citation type="submission" date="2016-05" db="EMBL/GenBank/DDBJ databases">
        <title>Comparative genomics of biotechnologically important yeasts.</title>
        <authorList>
            <consortium name="DOE Joint Genome Institute"/>
            <person name="Riley R."/>
            <person name="Haridas S."/>
            <person name="Wolfe K.H."/>
            <person name="Lopes M.R."/>
            <person name="Hittinger C.T."/>
            <person name="Goker M."/>
            <person name="Salamov A."/>
            <person name="Wisecaver J."/>
            <person name="Long T.M."/>
            <person name="Aerts A.L."/>
            <person name="Barry K."/>
            <person name="Choi C."/>
            <person name="Clum A."/>
            <person name="Coughlan A.Y."/>
            <person name="Deshpande S."/>
            <person name="Douglass A.P."/>
            <person name="Hanson S.J."/>
            <person name="Klenk H.-P."/>
            <person name="Labutti K."/>
            <person name="Lapidus A."/>
            <person name="Lindquist E."/>
            <person name="Lipzen A."/>
            <person name="Meier-Kolthoff J.P."/>
            <person name="Ohm R.A."/>
            <person name="Otillar R.P."/>
            <person name="Pangilinan J."/>
            <person name="Peng Y."/>
            <person name="Rokas A."/>
            <person name="Rosa C.A."/>
            <person name="Scheuner C."/>
            <person name="Sibirny A.A."/>
            <person name="Slot J.C."/>
            <person name="Stielow J.B."/>
            <person name="Sun H."/>
            <person name="Kurtzman C.P."/>
            <person name="Blackwell M."/>
            <person name="Grigoriev I.V."/>
            <person name="Jeffries T.W."/>
        </authorList>
    </citation>
    <scope>NUCLEOTIDE SEQUENCE [LARGE SCALE GENOMIC DNA]</scope>
    <source>
        <strain evidence="8">NRRL Y-12698</strain>
    </source>
</reference>
<evidence type="ECO:0000256" key="5">
    <source>
        <dbReference type="ARBA" id="ARBA00023460"/>
    </source>
</evidence>
<evidence type="ECO:0000256" key="6">
    <source>
        <dbReference type="SAM" id="MobiDB-lite"/>
    </source>
</evidence>
<dbReference type="PANTHER" id="PTHR46652">
    <property type="entry name" value="LEUCINE-RICH REPEAT AND IQ DOMAIN-CONTAINING PROTEIN 1-RELATED"/>
    <property type="match status" value="1"/>
</dbReference>
<gene>
    <name evidence="7" type="ORF">BABINDRAFT_64716</name>
</gene>
<dbReference type="InterPro" id="IPR050836">
    <property type="entry name" value="SDS22/Internalin_LRR"/>
</dbReference>
<dbReference type="SMART" id="SM00369">
    <property type="entry name" value="LRR_TYP"/>
    <property type="match status" value="5"/>
</dbReference>
<dbReference type="GO" id="GO:0004865">
    <property type="term" value="F:protein serine/threonine phosphatase inhibitor activity"/>
    <property type="evidence" value="ECO:0007669"/>
    <property type="project" value="EnsemblFungi"/>
</dbReference>
<dbReference type="InterPro" id="IPR001611">
    <property type="entry name" value="Leu-rich_rpt"/>
</dbReference>
<organism evidence="7 8">
    <name type="scientific">Babjeviella inositovora NRRL Y-12698</name>
    <dbReference type="NCBI Taxonomy" id="984486"/>
    <lineage>
        <taxon>Eukaryota</taxon>
        <taxon>Fungi</taxon>
        <taxon>Dikarya</taxon>
        <taxon>Ascomycota</taxon>
        <taxon>Saccharomycotina</taxon>
        <taxon>Pichiomycetes</taxon>
        <taxon>Serinales incertae sedis</taxon>
        <taxon>Babjeviella</taxon>
    </lineage>
</organism>
<keyword evidence="3" id="KW-0677">Repeat</keyword>
<accession>A0A1E3QMC8</accession>
<proteinExistence type="inferred from homology"/>
<dbReference type="Pfam" id="PF13855">
    <property type="entry name" value="LRR_8"/>
    <property type="match status" value="1"/>
</dbReference>
<dbReference type="RefSeq" id="XP_018984187.1">
    <property type="nucleotide sequence ID" value="XM_019132436.1"/>
</dbReference>
<dbReference type="GO" id="GO:0051457">
    <property type="term" value="P:maintenance of protein location in nucleus"/>
    <property type="evidence" value="ECO:0007669"/>
    <property type="project" value="EnsemblFungi"/>
</dbReference>
<dbReference type="EMBL" id="KV454434">
    <property type="protein sequence ID" value="ODQ78859.1"/>
    <property type="molecule type" value="Genomic_DNA"/>
</dbReference>
<keyword evidence="4" id="KW-0539">Nucleus</keyword>
<protein>
    <recommendedName>
        <fullName evidence="9">Protein phosphatase 1 regulatory subunit 7</fullName>
    </recommendedName>
</protein>
<dbReference type="GO" id="GO:0000164">
    <property type="term" value="C:protein phosphatase type 1 complex"/>
    <property type="evidence" value="ECO:0007669"/>
    <property type="project" value="EnsemblFungi"/>
</dbReference>
<sequence>MSKLQPETSPSRDETVLALATENLNIEELSHSEDEGAVDEDDLNPEDEPLPIEYPGTVIPDNNPESIEADTDLTADMDPGTDYISLIQLKILSIEDLHLQRFPKLEALCLRQNLITSINALKHVSRETLMELDLYDNRIDHVSKHTNELVNLTTLDFSFNKIKNIKNVDRLVKLVHLYFVQNKISEIKNLSTLTNLRNLELGGNRISKIENLDTLVNLEQLWLAKNRITTMENMSSLQNLRILSIQSNRITQISGLEGLTNLEELYISHNKLERIEGLEHNLKLTTLDVTGNKIAKLENLSHLTELTDLWASYNEIDSFENIGRELGKLPNLETVYFEGNPVQKENPVAYTRKVKLYLGPSLTKIDANYIK</sequence>
<evidence type="ECO:0000256" key="1">
    <source>
        <dbReference type="ARBA" id="ARBA00004123"/>
    </source>
</evidence>
<dbReference type="InterPro" id="IPR003591">
    <property type="entry name" value="Leu-rich_rpt_typical-subtyp"/>
</dbReference>
<evidence type="ECO:0000313" key="8">
    <source>
        <dbReference type="Proteomes" id="UP000094336"/>
    </source>
</evidence>
<dbReference type="Pfam" id="PF12799">
    <property type="entry name" value="LRR_4"/>
    <property type="match status" value="2"/>
</dbReference>
<keyword evidence="8" id="KW-1185">Reference proteome</keyword>
<evidence type="ECO:0000256" key="3">
    <source>
        <dbReference type="ARBA" id="ARBA00022737"/>
    </source>
</evidence>
<dbReference type="PANTHER" id="PTHR46652:SF3">
    <property type="entry name" value="LEUCINE-RICH REPEAT-CONTAINING PROTEIN 9"/>
    <property type="match status" value="1"/>
</dbReference>
<dbReference type="Gene3D" id="3.80.10.10">
    <property type="entry name" value="Ribonuclease Inhibitor"/>
    <property type="match status" value="2"/>
</dbReference>
<keyword evidence="2" id="KW-0433">Leucine-rich repeat</keyword>
<dbReference type="GO" id="GO:0007059">
    <property type="term" value="P:chromosome segregation"/>
    <property type="evidence" value="ECO:0007669"/>
    <property type="project" value="EnsemblFungi"/>
</dbReference>
<evidence type="ECO:0000256" key="4">
    <source>
        <dbReference type="ARBA" id="ARBA00023242"/>
    </source>
</evidence>
<dbReference type="SMART" id="SM00365">
    <property type="entry name" value="LRR_SD22"/>
    <property type="match status" value="9"/>
</dbReference>
<dbReference type="FunFam" id="3.80.10.10:FF:000055">
    <property type="entry name" value="Protein phosphatase 1 regulatory subunit 7"/>
    <property type="match status" value="1"/>
</dbReference>
<dbReference type="OrthoDB" id="266138at2759"/>
<evidence type="ECO:0000313" key="7">
    <source>
        <dbReference type="EMBL" id="ODQ78859.1"/>
    </source>
</evidence>
<dbReference type="PROSITE" id="PS51450">
    <property type="entry name" value="LRR"/>
    <property type="match status" value="8"/>
</dbReference>
<comment type="similarity">
    <text evidence="5">Belongs to the SDS22 family.</text>
</comment>
<dbReference type="GO" id="GO:0072542">
    <property type="term" value="F:protein phosphatase activator activity"/>
    <property type="evidence" value="ECO:0007669"/>
    <property type="project" value="EnsemblFungi"/>
</dbReference>
<dbReference type="FunFam" id="3.80.10.10:FF:000446">
    <property type="entry name" value="Protein phosphatase 1 regulatory subunit SDS22"/>
    <property type="match status" value="1"/>
</dbReference>
<evidence type="ECO:0000256" key="2">
    <source>
        <dbReference type="ARBA" id="ARBA00022614"/>
    </source>
</evidence>
<feature type="region of interest" description="Disordered" evidence="6">
    <location>
        <begin position="25"/>
        <end position="63"/>
    </location>
</feature>
<dbReference type="InterPro" id="IPR032675">
    <property type="entry name" value="LRR_dom_sf"/>
</dbReference>
<dbReference type="SUPFAM" id="SSF52058">
    <property type="entry name" value="L domain-like"/>
    <property type="match status" value="1"/>
</dbReference>
<dbReference type="STRING" id="984486.A0A1E3QMC8"/>